<evidence type="ECO:0000313" key="2">
    <source>
        <dbReference type="EMBL" id="UOQ92873.1"/>
    </source>
</evidence>
<keyword evidence="3" id="KW-1185">Reference proteome</keyword>
<evidence type="ECO:0000313" key="3">
    <source>
        <dbReference type="Proteomes" id="UP000831880"/>
    </source>
</evidence>
<evidence type="ECO:0000259" key="1">
    <source>
        <dbReference type="Pfam" id="PF02915"/>
    </source>
</evidence>
<dbReference type="InterPro" id="IPR003251">
    <property type="entry name" value="Rr_diiron-bd_dom"/>
</dbReference>
<proteinExistence type="predicted"/>
<organism evidence="2 3">
    <name type="scientific">Halobacillus shinanisalinarum</name>
    <dbReference type="NCBI Taxonomy" id="2932258"/>
    <lineage>
        <taxon>Bacteria</taxon>
        <taxon>Bacillati</taxon>
        <taxon>Bacillota</taxon>
        <taxon>Bacilli</taxon>
        <taxon>Bacillales</taxon>
        <taxon>Bacillaceae</taxon>
        <taxon>Halobacillus</taxon>
    </lineage>
</organism>
<dbReference type="SUPFAM" id="SSF47240">
    <property type="entry name" value="Ferritin-like"/>
    <property type="match status" value="1"/>
</dbReference>
<dbReference type="InterPro" id="IPR012347">
    <property type="entry name" value="Ferritin-like"/>
</dbReference>
<dbReference type="Gene3D" id="1.20.1260.10">
    <property type="match status" value="2"/>
</dbReference>
<dbReference type="Pfam" id="PF02915">
    <property type="entry name" value="Rubrerythrin"/>
    <property type="match status" value="1"/>
</dbReference>
<name>A0ABY4GXQ4_9BACI</name>
<dbReference type="InterPro" id="IPR009078">
    <property type="entry name" value="Ferritin-like_SF"/>
</dbReference>
<accession>A0ABY4GXQ4</accession>
<gene>
    <name evidence="2" type="ORF">MUO14_21100</name>
</gene>
<dbReference type="EMBL" id="CP095074">
    <property type="protein sequence ID" value="UOQ92873.1"/>
    <property type="molecule type" value="Genomic_DNA"/>
</dbReference>
<dbReference type="Proteomes" id="UP000831880">
    <property type="component" value="Chromosome"/>
</dbReference>
<protein>
    <recommendedName>
        <fullName evidence="1">Rubrerythrin diiron-binding domain-containing protein</fullName>
    </recommendedName>
</protein>
<dbReference type="RefSeq" id="WP_244752477.1">
    <property type="nucleotide sequence ID" value="NZ_CP095074.1"/>
</dbReference>
<reference evidence="2 3" key="1">
    <citation type="submission" date="2022-04" db="EMBL/GenBank/DDBJ databases">
        <title>Halobacillus sp. isolated from saltern.</title>
        <authorList>
            <person name="Won M."/>
            <person name="Lee C.-M."/>
            <person name="Woen H.-Y."/>
            <person name="Kwon S.-W."/>
        </authorList>
    </citation>
    <scope>NUCLEOTIDE SEQUENCE [LARGE SCALE GENOMIC DNA]</scope>
    <source>
        <strain evidence="2 3">SSTM10-2</strain>
    </source>
</reference>
<sequence>MSYEGSFRKRVDRKLDQIIEGREDFDFFTCSAGLRYPPLKVQEEDKKQARILLDLYAGAISEFTAVNSFRYQFLVSEDESPIFSRLLECVTLNEEFHVRTLARLIDELGGNPKYFDSNKTFWDGSLAIYGTNVKDRLQGNIDAEKAIIQLYEDTVDQLTDPFVIDLVERLGLDDVFHLQLFQEALRRFKQD</sequence>
<feature type="domain" description="Rubrerythrin diiron-binding" evidence="1">
    <location>
        <begin position="60"/>
        <end position="184"/>
    </location>
</feature>